<keyword evidence="1 2" id="KW-0732">Signal</keyword>
<protein>
    <recommendedName>
        <fullName evidence="3">BIG2 domain-containing protein</fullName>
    </recommendedName>
</protein>
<dbReference type="InterPro" id="IPR003343">
    <property type="entry name" value="Big_2"/>
</dbReference>
<name>A0A7Y4L7I1_9ACTN</name>
<keyword evidence="6" id="KW-1185">Reference proteome</keyword>
<evidence type="ECO:0000313" key="4">
    <source>
        <dbReference type="EMBL" id="MBB6570279.1"/>
    </source>
</evidence>
<dbReference type="Pfam" id="PF02368">
    <property type="entry name" value="Big_2"/>
    <property type="match status" value="1"/>
</dbReference>
<dbReference type="InterPro" id="IPR028994">
    <property type="entry name" value="Integrin_alpha_N"/>
</dbReference>
<dbReference type="SMART" id="SM00635">
    <property type="entry name" value="BID_2"/>
    <property type="match status" value="1"/>
</dbReference>
<evidence type="ECO:0000313" key="7">
    <source>
        <dbReference type="Proteomes" id="UP000553957"/>
    </source>
</evidence>
<reference evidence="4 7" key="2">
    <citation type="submission" date="2020-08" db="EMBL/GenBank/DDBJ databases">
        <title>Sequencing the genomes of 1000 actinobacteria strains.</title>
        <authorList>
            <person name="Klenk H.-P."/>
        </authorList>
    </citation>
    <scope>NUCLEOTIDE SEQUENCE [LARGE SCALE GENOMIC DNA]</scope>
    <source>
        <strain evidence="4 7">DSM 15626</strain>
    </source>
</reference>
<dbReference type="PANTHER" id="PTHR44103:SF1">
    <property type="entry name" value="PROPROTEIN CONVERTASE P"/>
    <property type="match status" value="1"/>
</dbReference>
<dbReference type="EMBL" id="JABJRC010000017">
    <property type="protein sequence ID" value="NOL45803.1"/>
    <property type="molecule type" value="Genomic_DNA"/>
</dbReference>
<organism evidence="5 6">
    <name type="scientific">Kribbella sandramycini</name>
    <dbReference type="NCBI Taxonomy" id="60450"/>
    <lineage>
        <taxon>Bacteria</taxon>
        <taxon>Bacillati</taxon>
        <taxon>Actinomycetota</taxon>
        <taxon>Actinomycetes</taxon>
        <taxon>Propionibacteriales</taxon>
        <taxon>Kribbellaceae</taxon>
        <taxon>Kribbella</taxon>
    </lineage>
</organism>
<evidence type="ECO:0000256" key="1">
    <source>
        <dbReference type="ARBA" id="ARBA00022729"/>
    </source>
</evidence>
<reference evidence="5 6" key="1">
    <citation type="submission" date="2020-05" db="EMBL/GenBank/DDBJ databases">
        <title>Genome sequence of Kribbella sandramycini ATCC 39419.</title>
        <authorList>
            <person name="Maclea K.S."/>
            <person name="Fair J.L."/>
        </authorList>
    </citation>
    <scope>NUCLEOTIDE SEQUENCE [LARGE SCALE GENOMIC DNA]</scope>
    <source>
        <strain evidence="5 6">ATCC 39419</strain>
    </source>
</reference>
<evidence type="ECO:0000259" key="3">
    <source>
        <dbReference type="SMART" id="SM00635"/>
    </source>
</evidence>
<feature type="domain" description="BIG2" evidence="3">
    <location>
        <begin position="318"/>
        <end position="396"/>
    </location>
</feature>
<feature type="chain" id="PRO_5038257945" description="BIG2 domain-containing protein" evidence="2">
    <location>
        <begin position="28"/>
        <end position="688"/>
    </location>
</feature>
<evidence type="ECO:0000313" key="5">
    <source>
        <dbReference type="EMBL" id="NOL45803.1"/>
    </source>
</evidence>
<dbReference type="InterPro" id="IPR013517">
    <property type="entry name" value="FG-GAP"/>
</dbReference>
<accession>A0A7Y4L7I1</accession>
<dbReference type="Gene3D" id="2.60.40.1080">
    <property type="match status" value="1"/>
</dbReference>
<dbReference type="Proteomes" id="UP000534306">
    <property type="component" value="Unassembled WGS sequence"/>
</dbReference>
<dbReference type="SUPFAM" id="SSF69318">
    <property type="entry name" value="Integrin alpha N-terminal domain"/>
    <property type="match status" value="2"/>
</dbReference>
<dbReference type="PANTHER" id="PTHR44103">
    <property type="entry name" value="PROPROTEIN CONVERTASE P"/>
    <property type="match status" value="1"/>
</dbReference>
<proteinExistence type="predicted"/>
<dbReference type="Pfam" id="PF13517">
    <property type="entry name" value="FG-GAP_3"/>
    <property type="match status" value="2"/>
</dbReference>
<evidence type="ECO:0000313" key="6">
    <source>
        <dbReference type="Proteomes" id="UP000534306"/>
    </source>
</evidence>
<dbReference type="EMBL" id="JACHKF010000001">
    <property type="protein sequence ID" value="MBB6570279.1"/>
    <property type="molecule type" value="Genomic_DNA"/>
</dbReference>
<comment type="caution">
    <text evidence="5">The sequence shown here is derived from an EMBL/GenBank/DDBJ whole genome shotgun (WGS) entry which is preliminary data.</text>
</comment>
<dbReference type="AlphaFoldDB" id="A0A7Y4L7I1"/>
<dbReference type="Proteomes" id="UP000553957">
    <property type="component" value="Unassembled WGS sequence"/>
</dbReference>
<feature type="signal peptide" evidence="2">
    <location>
        <begin position="1"/>
        <end position="27"/>
    </location>
</feature>
<dbReference type="RefSeq" id="WP_171679100.1">
    <property type="nucleotide sequence ID" value="NZ_BAAAGT010000020.1"/>
</dbReference>
<sequence>MTVQPFRRRAIAGVVALCTMFTLPAVAGPAVANGPAPGELVARDRDGRLWVHPATGDPTRPWDPAVRRLAGSGWQAPNVLALADVSLDGKPDLFTRDPAGDGTVGYHATRSDAAWDPAVRVLGMAGWNNAASVLVEDVDQDGRPDLLARQSGGNLRVWPHDGKTTASPWLTPAYDVAEGLERTDVVAFGEITGDGLRDLVIREDDGSVWVLPHPGVVAASKKRTARWTWQKPARTAKASADPAAPYSAGVGWADDTRLDFQDVNGDGLADLLATDRSGQLRVALHTGAPAGENPWPAAIPVGDFSAYDVVAVSPVARKQSVVRISPRAVTTAAGATTAYRATLVSPSGSRDVTNEVTWSTSDPAVARIDAGGRATALASGNSAVTASLAGAAVGAAGLRVSGGTAIPPVRPGDAVGLDRDGRLWHYPYSGDPLRPWSRTTRRAVGVDWAGPDRLLLSDLTLDGALDLFVRAPSGDGSVWFHPHSAADPLRPWSPTSKVFGMSGWNNAAAVLLEDLNGDRRPDLLSRMPAGNLRVWFHDGKTTASPWLTPGNWTDVATGLQTTDIVRFGDITGDGLRDLLIREQDGAVWVLPNPGTSRWTWNPATADPNPTDPAKPYRLGATWSAATTLDLQDINADGRPDLLTTTPAGALTLTLHNNNPRAPYTTPTTLPGTWTDRLLTFTTPERNQR</sequence>
<gene>
    <name evidence="4" type="ORF">HNR71_005916</name>
    <name evidence="5" type="ORF">HPO96_36725</name>
</gene>
<dbReference type="Gene3D" id="2.130.10.130">
    <property type="entry name" value="Integrin alpha, N-terminal"/>
    <property type="match status" value="2"/>
</dbReference>
<evidence type="ECO:0000256" key="2">
    <source>
        <dbReference type="SAM" id="SignalP"/>
    </source>
</evidence>